<dbReference type="InterPro" id="IPR015943">
    <property type="entry name" value="WD40/YVTN_repeat-like_dom_sf"/>
</dbReference>
<dbReference type="PROSITE" id="PS51257">
    <property type="entry name" value="PROKAR_LIPOPROTEIN"/>
    <property type="match status" value="1"/>
</dbReference>
<gene>
    <name evidence="2" type="ORF">ElyMa_006118300</name>
</gene>
<proteinExistence type="predicted"/>
<evidence type="ECO:0000313" key="2">
    <source>
        <dbReference type="EMBL" id="GFR89191.1"/>
    </source>
</evidence>
<keyword evidence="3" id="KW-1185">Reference proteome</keyword>
<protein>
    <submittedName>
        <fullName evidence="2">Twin-arginine translocation pathway signal</fullName>
    </submittedName>
</protein>
<reference evidence="2 3" key="1">
    <citation type="journal article" date="2021" name="Elife">
        <title>Chloroplast acquisition without the gene transfer in kleptoplastic sea slugs, Plakobranchus ocellatus.</title>
        <authorList>
            <person name="Maeda T."/>
            <person name="Takahashi S."/>
            <person name="Yoshida T."/>
            <person name="Shimamura S."/>
            <person name="Takaki Y."/>
            <person name="Nagai Y."/>
            <person name="Toyoda A."/>
            <person name="Suzuki Y."/>
            <person name="Arimoto A."/>
            <person name="Ishii H."/>
            <person name="Satoh N."/>
            <person name="Nishiyama T."/>
            <person name="Hasebe M."/>
            <person name="Maruyama T."/>
            <person name="Minagawa J."/>
            <person name="Obokata J."/>
            <person name="Shigenobu S."/>
        </authorList>
    </citation>
    <scope>NUCLEOTIDE SEQUENCE [LARGE SCALE GENOMIC DNA]</scope>
</reference>
<accession>A0AAV4GVS5</accession>
<dbReference type="Proteomes" id="UP000762676">
    <property type="component" value="Unassembled WGS sequence"/>
</dbReference>
<dbReference type="AlphaFoldDB" id="A0AAV4GVS5"/>
<sequence>MAITRRKLIQFSSLSLTLLPFISACTSEKNYTEEQNLILGGGRFKLSENGPTQYVFSTVDLRSNITSFIRLNFLPHGIHAHPDTPERLAVFEKKGPHACEIDLKNQELIREITTDSSRYFYGHGTYSADGNLLFCTESNLQSLDGIIAVRDSKSMDYLGEFPSYGKEPHECKLIDNGNILVVTNGGGPVNGSPPSVTYIDIHSEQLLETVNLTNPRINTGHMALAQDGSLSLTGTFTASTMIGNGNFQRGFYGLRA</sequence>
<dbReference type="InterPro" id="IPR008311">
    <property type="entry name" value="UCP028101"/>
</dbReference>
<comment type="caution">
    <text evidence="2">The sequence shown here is derived from an EMBL/GenBank/DDBJ whole genome shotgun (WGS) entry which is preliminary data.</text>
</comment>
<organism evidence="2 3">
    <name type="scientific">Elysia marginata</name>
    <dbReference type="NCBI Taxonomy" id="1093978"/>
    <lineage>
        <taxon>Eukaryota</taxon>
        <taxon>Metazoa</taxon>
        <taxon>Spiralia</taxon>
        <taxon>Lophotrochozoa</taxon>
        <taxon>Mollusca</taxon>
        <taxon>Gastropoda</taxon>
        <taxon>Heterobranchia</taxon>
        <taxon>Euthyneura</taxon>
        <taxon>Panpulmonata</taxon>
        <taxon>Sacoglossa</taxon>
        <taxon>Placobranchoidea</taxon>
        <taxon>Plakobranchidae</taxon>
        <taxon>Elysia</taxon>
    </lineage>
</organism>
<dbReference type="InterPro" id="IPR011048">
    <property type="entry name" value="Haem_d1_sf"/>
</dbReference>
<feature type="chain" id="PRO_5043999837" evidence="1">
    <location>
        <begin position="25"/>
        <end position="256"/>
    </location>
</feature>
<dbReference type="EMBL" id="BMAT01012289">
    <property type="protein sequence ID" value="GFR89191.1"/>
    <property type="molecule type" value="Genomic_DNA"/>
</dbReference>
<evidence type="ECO:0000313" key="3">
    <source>
        <dbReference type="Proteomes" id="UP000762676"/>
    </source>
</evidence>
<feature type="signal peptide" evidence="1">
    <location>
        <begin position="1"/>
        <end position="24"/>
    </location>
</feature>
<dbReference type="SUPFAM" id="SSF51004">
    <property type="entry name" value="C-terminal (heme d1) domain of cytochrome cd1-nitrite reductase"/>
    <property type="match status" value="1"/>
</dbReference>
<evidence type="ECO:0000256" key="1">
    <source>
        <dbReference type="SAM" id="SignalP"/>
    </source>
</evidence>
<keyword evidence="1" id="KW-0732">Signal</keyword>
<name>A0AAV4GVS5_9GAST</name>
<dbReference type="Pfam" id="PF07433">
    <property type="entry name" value="DUF1513"/>
    <property type="match status" value="1"/>
</dbReference>
<dbReference type="Gene3D" id="2.130.10.10">
    <property type="entry name" value="YVTN repeat-like/Quinoprotein amine dehydrogenase"/>
    <property type="match status" value="1"/>
</dbReference>